<dbReference type="Proteomes" id="UP000198415">
    <property type="component" value="Unassembled WGS sequence"/>
</dbReference>
<evidence type="ECO:0008006" key="3">
    <source>
        <dbReference type="Google" id="ProtNLM"/>
    </source>
</evidence>
<evidence type="ECO:0000313" key="2">
    <source>
        <dbReference type="Proteomes" id="UP000198415"/>
    </source>
</evidence>
<dbReference type="PROSITE" id="PS51257">
    <property type="entry name" value="PROKAR_LIPOPROTEIN"/>
    <property type="match status" value="1"/>
</dbReference>
<reference evidence="1 2" key="1">
    <citation type="submission" date="2017-06" db="EMBL/GenBank/DDBJ databases">
        <authorList>
            <person name="Kim H.J."/>
            <person name="Triplett B.A."/>
        </authorList>
    </citation>
    <scope>NUCLEOTIDE SEQUENCE [LARGE SCALE GENOMIC DNA]</scope>
    <source>
        <strain evidence="1 2">DSM 43151</strain>
    </source>
</reference>
<gene>
    <name evidence="1" type="ORF">SAMN06264365_101412</name>
</gene>
<organism evidence="1 2">
    <name type="scientific">Actinoplanes regularis</name>
    <dbReference type="NCBI Taxonomy" id="52697"/>
    <lineage>
        <taxon>Bacteria</taxon>
        <taxon>Bacillati</taxon>
        <taxon>Actinomycetota</taxon>
        <taxon>Actinomycetes</taxon>
        <taxon>Micromonosporales</taxon>
        <taxon>Micromonosporaceae</taxon>
        <taxon>Actinoplanes</taxon>
    </lineage>
</organism>
<name>A0A238V0C6_9ACTN</name>
<keyword evidence="2" id="KW-1185">Reference proteome</keyword>
<sequence>MLTGAVRMSDSGHTRRRALGAGGVLVGLVTLGGCGLFGDDPEPAPAPDPLQPVLDEALALASAYDRVILTQQTLSARLTPLAQAHRAHATELAKVIGTTLPSGSAAPSAPGTADDTVAGLRKAELAAQKTAVAACKTAAAGRAALVGSIAAARATHAEALR</sequence>
<accession>A0A238V0C6</accession>
<protein>
    <recommendedName>
        <fullName evidence="3">DUF4439 domain-containing protein</fullName>
    </recommendedName>
</protein>
<proteinExistence type="predicted"/>
<evidence type="ECO:0000313" key="1">
    <source>
        <dbReference type="EMBL" id="SNR27457.1"/>
    </source>
</evidence>
<dbReference type="EMBL" id="FZNR01000001">
    <property type="protein sequence ID" value="SNR27457.1"/>
    <property type="molecule type" value="Genomic_DNA"/>
</dbReference>
<dbReference type="AlphaFoldDB" id="A0A238V0C6"/>